<evidence type="ECO:0000256" key="1">
    <source>
        <dbReference type="SAM" id="MobiDB-lite"/>
    </source>
</evidence>
<feature type="compositionally biased region" description="Polar residues" evidence="1">
    <location>
        <begin position="68"/>
        <end position="84"/>
    </location>
</feature>
<dbReference type="AlphaFoldDB" id="A0AAW0TRH2"/>
<evidence type="ECO:0000313" key="2">
    <source>
        <dbReference type="EMBL" id="KAK8389906.1"/>
    </source>
</evidence>
<keyword evidence="3" id="KW-1185">Reference proteome</keyword>
<dbReference type="EMBL" id="JARAKH010000026">
    <property type="protein sequence ID" value="KAK8389906.1"/>
    <property type="molecule type" value="Genomic_DNA"/>
</dbReference>
<reference evidence="2 3" key="1">
    <citation type="submission" date="2023-03" db="EMBL/GenBank/DDBJ databases">
        <title>High-quality genome of Scylla paramamosain provides insights in environmental adaptation.</title>
        <authorList>
            <person name="Zhang L."/>
        </authorList>
    </citation>
    <scope>NUCLEOTIDE SEQUENCE [LARGE SCALE GENOMIC DNA]</scope>
    <source>
        <strain evidence="2">LZ_2023a</strain>
        <tissue evidence="2">Muscle</tissue>
    </source>
</reference>
<evidence type="ECO:0000313" key="3">
    <source>
        <dbReference type="Proteomes" id="UP001487740"/>
    </source>
</evidence>
<protein>
    <submittedName>
        <fullName evidence="2">Uncharacterized protein</fullName>
    </submittedName>
</protein>
<comment type="caution">
    <text evidence="2">The sequence shown here is derived from an EMBL/GenBank/DDBJ whole genome shotgun (WGS) entry which is preliminary data.</text>
</comment>
<name>A0AAW0TRH2_SCYPA</name>
<gene>
    <name evidence="2" type="ORF">O3P69_012834</name>
</gene>
<accession>A0AAW0TRH2</accession>
<feature type="region of interest" description="Disordered" evidence="1">
    <location>
        <begin position="60"/>
        <end position="84"/>
    </location>
</feature>
<proteinExistence type="predicted"/>
<sequence length="84" mass="8423">MAADESLNGGEGAEVTAVGPVTCVRVKVADQFISGHGAVRAMGASMASLPPVVAKMTLQTRGGAKGPATQSTYIAHQSGQTPLQ</sequence>
<organism evidence="2 3">
    <name type="scientific">Scylla paramamosain</name>
    <name type="common">Mud crab</name>
    <dbReference type="NCBI Taxonomy" id="85552"/>
    <lineage>
        <taxon>Eukaryota</taxon>
        <taxon>Metazoa</taxon>
        <taxon>Ecdysozoa</taxon>
        <taxon>Arthropoda</taxon>
        <taxon>Crustacea</taxon>
        <taxon>Multicrustacea</taxon>
        <taxon>Malacostraca</taxon>
        <taxon>Eumalacostraca</taxon>
        <taxon>Eucarida</taxon>
        <taxon>Decapoda</taxon>
        <taxon>Pleocyemata</taxon>
        <taxon>Brachyura</taxon>
        <taxon>Eubrachyura</taxon>
        <taxon>Portunoidea</taxon>
        <taxon>Portunidae</taxon>
        <taxon>Portuninae</taxon>
        <taxon>Scylla</taxon>
    </lineage>
</organism>
<dbReference type="Proteomes" id="UP001487740">
    <property type="component" value="Unassembled WGS sequence"/>
</dbReference>